<organism evidence="1 2">
    <name type="scientific">Aristaeella lactis</name>
    <dbReference type="NCBI Taxonomy" id="3046383"/>
    <lineage>
        <taxon>Bacteria</taxon>
        <taxon>Bacillati</taxon>
        <taxon>Bacillota</taxon>
        <taxon>Clostridia</taxon>
        <taxon>Eubacteriales</taxon>
        <taxon>Aristaeellaceae</taxon>
        <taxon>Aristaeella</taxon>
    </lineage>
</organism>
<name>A0AC61PQ92_9FIRM</name>
<accession>A0AC61PQ92</accession>
<gene>
    <name evidence="1" type="ORF">SAMN06297397_3006</name>
</gene>
<keyword evidence="1" id="KW-0808">Transferase</keyword>
<keyword evidence="2" id="KW-1185">Reference proteome</keyword>
<evidence type="ECO:0000313" key="1">
    <source>
        <dbReference type="EMBL" id="SMC88507.1"/>
    </source>
</evidence>
<proteinExistence type="predicted"/>
<comment type="caution">
    <text evidence="1">The sequence shown here is derived from an EMBL/GenBank/DDBJ whole genome shotgun (WGS) entry which is preliminary data.</text>
</comment>
<dbReference type="EMBL" id="FWXZ01000008">
    <property type="protein sequence ID" value="SMC88507.1"/>
    <property type="molecule type" value="Genomic_DNA"/>
</dbReference>
<reference evidence="1" key="1">
    <citation type="submission" date="2017-04" db="EMBL/GenBank/DDBJ databases">
        <authorList>
            <person name="Varghese N."/>
            <person name="Submissions S."/>
        </authorList>
    </citation>
    <scope>NUCLEOTIDE SEQUENCE</scope>
    <source>
        <strain evidence="1">WTE2008</strain>
    </source>
</reference>
<dbReference type="Proteomes" id="UP000192328">
    <property type="component" value="Unassembled WGS sequence"/>
</dbReference>
<protein>
    <submittedName>
        <fullName evidence="1">Methyltransferase domain-containing protein</fullName>
    </submittedName>
</protein>
<evidence type="ECO:0000313" key="2">
    <source>
        <dbReference type="Proteomes" id="UP000192328"/>
    </source>
</evidence>
<keyword evidence="1" id="KW-0489">Methyltransferase</keyword>
<sequence>MDKYIAGNKAAWEEAFDQRHASWGADITDRIQKEDYPFFNQETAAALRKIHTEGKVIGHFCCNNGRELLSLVKSGKAAKGIGFDIAENQVAFANEKAKELGLPCVFEAVNVYDIDDRYKEQFDIVIITIGALCWFDDLNRFFAVVAKCMKPGAVIVINEQHPCTNMLASEGDEEFDPEHRTECRFSYFEHEWTGNGGMYYMTQKNYHSKTFTDFTHSMSEIISGMCSNGMVITGLQEFDSDISGGFEAIDHSGYPLSMIIQGRKNRSPEM</sequence>